<organism evidence="8 9">
    <name type="scientific">Streptomyces chryseus</name>
    <dbReference type="NCBI Taxonomy" id="68186"/>
    <lineage>
        <taxon>Bacteria</taxon>
        <taxon>Bacillati</taxon>
        <taxon>Actinomycetota</taxon>
        <taxon>Actinomycetes</taxon>
        <taxon>Kitasatosporales</taxon>
        <taxon>Streptomycetaceae</taxon>
        <taxon>Streptomyces</taxon>
    </lineage>
</organism>
<name>A0ABQ3DIN9_9ACTN</name>
<dbReference type="InterPro" id="IPR036314">
    <property type="entry name" value="SOD_C_sf"/>
</dbReference>
<comment type="caution">
    <text evidence="8">The sequence shown here is derived from an EMBL/GenBank/DDBJ whole genome shotgun (WGS) entry which is preliminary data.</text>
</comment>
<comment type="function">
    <text evidence="5">Destroys radicals which are normally produced within the cells and which are toxic to biological systems.</text>
</comment>
<dbReference type="PIRSF" id="PIRSF000349">
    <property type="entry name" value="SODismutase"/>
    <property type="match status" value="1"/>
</dbReference>
<evidence type="ECO:0000256" key="1">
    <source>
        <dbReference type="ARBA" id="ARBA00008714"/>
    </source>
</evidence>
<evidence type="ECO:0000313" key="9">
    <source>
        <dbReference type="Proteomes" id="UP000599437"/>
    </source>
</evidence>
<dbReference type="EC" id="1.15.1.1" evidence="2 5"/>
<dbReference type="Pfam" id="PF00081">
    <property type="entry name" value="Sod_Fe_N"/>
    <property type="match status" value="1"/>
</dbReference>
<evidence type="ECO:0000256" key="3">
    <source>
        <dbReference type="ARBA" id="ARBA00022723"/>
    </source>
</evidence>
<dbReference type="InterPro" id="IPR019833">
    <property type="entry name" value="Mn/Fe_SOD_BS"/>
</dbReference>
<dbReference type="InterPro" id="IPR036324">
    <property type="entry name" value="Mn/Fe_SOD_N_sf"/>
</dbReference>
<protein>
    <recommendedName>
        <fullName evidence="2 5">Superoxide dismutase</fullName>
        <ecNumber evidence="2 5">1.15.1.1</ecNumber>
    </recommendedName>
</protein>
<keyword evidence="4 5" id="KW-0560">Oxidoreductase</keyword>
<feature type="domain" description="Manganese/iron superoxide dismutase N-terminal" evidence="6">
    <location>
        <begin position="17"/>
        <end position="97"/>
    </location>
</feature>
<keyword evidence="9" id="KW-1185">Reference proteome</keyword>
<comment type="similarity">
    <text evidence="1 5">Belongs to the iron/manganese superoxide dismutase family.</text>
</comment>
<dbReference type="Pfam" id="PF02777">
    <property type="entry name" value="Sod_Fe_C"/>
    <property type="match status" value="1"/>
</dbReference>
<dbReference type="PANTHER" id="PTHR11404:SF6">
    <property type="entry name" value="SUPEROXIDE DISMUTASE [MN], MITOCHONDRIAL"/>
    <property type="match status" value="1"/>
</dbReference>
<dbReference type="Gene3D" id="3.55.40.20">
    <property type="entry name" value="Iron/manganese superoxide dismutase, C-terminal domain"/>
    <property type="match status" value="1"/>
</dbReference>
<accession>A0ABQ3DIN9</accession>
<dbReference type="Proteomes" id="UP000599437">
    <property type="component" value="Unassembled WGS sequence"/>
</dbReference>
<keyword evidence="3 5" id="KW-0479">Metal-binding</keyword>
<dbReference type="InterPro" id="IPR001189">
    <property type="entry name" value="Mn/Fe_SOD"/>
</dbReference>
<sequence length="226" mass="25193">MHIGRNKQSEGSDMAIYTLPELPYDYAALEPVINPEIIELHHDKHHAAYVKGANDTLEQLEEARDKEAWGTINGLEKNLAFHLSGHILHSIYWHNMTGDGGGEPLEKDGVGDLADAIAESFGSFDKFKAQLTKASATTQGSGWGVLAYEPVSGRLIVEQIYDHQGNVGQGSVPILVFDAWEHAFYLQYKNQKVDFIEAMWKVVNWQDVAKRYAAAKERGFNLLLAP</sequence>
<dbReference type="InterPro" id="IPR019831">
    <property type="entry name" value="Mn/Fe_SOD_N"/>
</dbReference>
<dbReference type="InterPro" id="IPR050265">
    <property type="entry name" value="Fe/Mn_Superoxide_Dismutase"/>
</dbReference>
<dbReference type="Gene3D" id="1.10.287.990">
    <property type="entry name" value="Fe,Mn superoxide dismutase (SOD) domain"/>
    <property type="match status" value="1"/>
</dbReference>
<dbReference type="PRINTS" id="PR01703">
    <property type="entry name" value="MNSODISMTASE"/>
</dbReference>
<evidence type="ECO:0000256" key="4">
    <source>
        <dbReference type="ARBA" id="ARBA00023002"/>
    </source>
</evidence>
<dbReference type="InterPro" id="IPR019832">
    <property type="entry name" value="Mn/Fe_SOD_C"/>
</dbReference>
<reference evidence="9" key="1">
    <citation type="journal article" date="2019" name="Int. J. Syst. Evol. Microbiol.">
        <title>The Global Catalogue of Microorganisms (GCM) 10K type strain sequencing project: providing services to taxonomists for standard genome sequencing and annotation.</title>
        <authorList>
            <consortium name="The Broad Institute Genomics Platform"/>
            <consortium name="The Broad Institute Genome Sequencing Center for Infectious Disease"/>
            <person name="Wu L."/>
            <person name="Ma J."/>
        </authorList>
    </citation>
    <scope>NUCLEOTIDE SEQUENCE [LARGE SCALE GENOMIC DNA]</scope>
    <source>
        <strain evidence="9">JCM 4737</strain>
    </source>
</reference>
<comment type="catalytic activity">
    <reaction evidence="5">
        <text>2 superoxide + 2 H(+) = H2O2 + O2</text>
        <dbReference type="Rhea" id="RHEA:20696"/>
        <dbReference type="ChEBI" id="CHEBI:15378"/>
        <dbReference type="ChEBI" id="CHEBI:15379"/>
        <dbReference type="ChEBI" id="CHEBI:16240"/>
        <dbReference type="ChEBI" id="CHEBI:18421"/>
        <dbReference type="EC" id="1.15.1.1"/>
    </reaction>
</comment>
<proteinExistence type="inferred from homology"/>
<evidence type="ECO:0000256" key="5">
    <source>
        <dbReference type="RuleBase" id="RU000414"/>
    </source>
</evidence>
<dbReference type="PANTHER" id="PTHR11404">
    <property type="entry name" value="SUPEROXIDE DISMUTASE 2"/>
    <property type="match status" value="1"/>
</dbReference>
<feature type="domain" description="Manganese/iron superoxide dismutase C-terminal" evidence="7">
    <location>
        <begin position="111"/>
        <end position="211"/>
    </location>
</feature>
<gene>
    <name evidence="8" type="primary">sodF1</name>
    <name evidence="8" type="ORF">GCM10010346_08640</name>
</gene>
<evidence type="ECO:0000313" key="8">
    <source>
        <dbReference type="EMBL" id="GHA88069.1"/>
    </source>
</evidence>
<evidence type="ECO:0000259" key="7">
    <source>
        <dbReference type="Pfam" id="PF02777"/>
    </source>
</evidence>
<dbReference type="SUPFAM" id="SSF54719">
    <property type="entry name" value="Fe,Mn superoxide dismutase (SOD), C-terminal domain"/>
    <property type="match status" value="1"/>
</dbReference>
<dbReference type="SUPFAM" id="SSF46609">
    <property type="entry name" value="Fe,Mn superoxide dismutase (SOD), N-terminal domain"/>
    <property type="match status" value="1"/>
</dbReference>
<dbReference type="PROSITE" id="PS00088">
    <property type="entry name" value="SOD_MN"/>
    <property type="match status" value="1"/>
</dbReference>
<dbReference type="EMBL" id="BMVO01000001">
    <property type="protein sequence ID" value="GHA88069.1"/>
    <property type="molecule type" value="Genomic_DNA"/>
</dbReference>
<evidence type="ECO:0000259" key="6">
    <source>
        <dbReference type="Pfam" id="PF00081"/>
    </source>
</evidence>
<evidence type="ECO:0000256" key="2">
    <source>
        <dbReference type="ARBA" id="ARBA00012682"/>
    </source>
</evidence>